<keyword evidence="3" id="KW-0611">Plant defense</keyword>
<dbReference type="SUPFAM" id="SSF52047">
    <property type="entry name" value="RNI-like"/>
    <property type="match status" value="1"/>
</dbReference>
<protein>
    <submittedName>
        <fullName evidence="7">Disease resistance protein RPS2</fullName>
    </submittedName>
</protein>
<dbReference type="InterPro" id="IPR057135">
    <property type="entry name" value="At4g27190-like_LRR"/>
</dbReference>
<dbReference type="SUPFAM" id="SSF52058">
    <property type="entry name" value="L domain-like"/>
    <property type="match status" value="2"/>
</dbReference>
<dbReference type="Proteomes" id="UP000501690">
    <property type="component" value="Linkage Group LG10"/>
</dbReference>
<evidence type="ECO:0000313" key="8">
    <source>
        <dbReference type="Proteomes" id="UP000501690"/>
    </source>
</evidence>
<dbReference type="EMBL" id="CP039354">
    <property type="protein sequence ID" value="QCE10547.1"/>
    <property type="molecule type" value="Genomic_DNA"/>
</dbReference>
<feature type="domain" description="Disease resistance protein At4g27190-like leucine-rich repeats" evidence="6">
    <location>
        <begin position="929"/>
        <end position="974"/>
    </location>
</feature>
<dbReference type="GO" id="GO:0043531">
    <property type="term" value="F:ADP binding"/>
    <property type="evidence" value="ECO:0007669"/>
    <property type="project" value="InterPro"/>
</dbReference>
<name>A0A4D6NF43_VIGUN</name>
<dbReference type="Pfam" id="PF00931">
    <property type="entry name" value="NB-ARC"/>
    <property type="match status" value="1"/>
</dbReference>
<dbReference type="CDD" id="cd00009">
    <property type="entry name" value="AAA"/>
    <property type="match status" value="1"/>
</dbReference>
<feature type="domain" description="Disease resistance protein At4g27190-like leucine-rich repeats" evidence="6">
    <location>
        <begin position="1055"/>
        <end position="1141"/>
    </location>
</feature>
<evidence type="ECO:0000259" key="5">
    <source>
        <dbReference type="Pfam" id="PF00931"/>
    </source>
</evidence>
<feature type="domain" description="Disease resistance protein At4g27190-like leucine-rich repeats" evidence="6">
    <location>
        <begin position="1166"/>
        <end position="1230"/>
    </location>
</feature>
<feature type="domain" description="Disease resistance protein At4g27190-like leucine-rich repeats" evidence="6">
    <location>
        <begin position="865"/>
        <end position="912"/>
    </location>
</feature>
<dbReference type="InterPro" id="IPR032675">
    <property type="entry name" value="LRR_dom_sf"/>
</dbReference>
<dbReference type="InterPro" id="IPR042197">
    <property type="entry name" value="Apaf_helical"/>
</dbReference>
<dbReference type="InterPro" id="IPR050905">
    <property type="entry name" value="Plant_NBS-LRR"/>
</dbReference>
<comment type="similarity">
    <text evidence="1">Belongs to the disease resistance NB-LRR family.</text>
</comment>
<dbReference type="InterPro" id="IPR002182">
    <property type="entry name" value="NB-ARC"/>
</dbReference>
<evidence type="ECO:0000256" key="1">
    <source>
        <dbReference type="ARBA" id="ARBA00008894"/>
    </source>
</evidence>
<evidence type="ECO:0000256" key="4">
    <source>
        <dbReference type="ARBA" id="ARBA00022840"/>
    </source>
</evidence>
<dbReference type="PANTHER" id="PTHR33463">
    <property type="entry name" value="NB-ARC DOMAIN-CONTAINING PROTEIN-RELATED"/>
    <property type="match status" value="1"/>
</dbReference>
<dbReference type="Gene3D" id="1.10.8.430">
    <property type="entry name" value="Helical domain of apoptotic protease-activating factors"/>
    <property type="match status" value="1"/>
</dbReference>
<dbReference type="GO" id="GO:0006952">
    <property type="term" value="P:defense response"/>
    <property type="evidence" value="ECO:0007669"/>
    <property type="project" value="UniProtKB-KW"/>
</dbReference>
<dbReference type="InterPro" id="IPR027417">
    <property type="entry name" value="P-loop_NTPase"/>
</dbReference>
<evidence type="ECO:0000256" key="2">
    <source>
        <dbReference type="ARBA" id="ARBA00022741"/>
    </source>
</evidence>
<dbReference type="SUPFAM" id="SSF52540">
    <property type="entry name" value="P-loop containing nucleoside triphosphate hydrolases"/>
    <property type="match status" value="1"/>
</dbReference>
<dbReference type="Pfam" id="PF23247">
    <property type="entry name" value="LRR_RPS2"/>
    <property type="match status" value="7"/>
</dbReference>
<dbReference type="Gene3D" id="3.80.10.10">
    <property type="entry name" value="Ribonuclease Inhibitor"/>
    <property type="match status" value="5"/>
</dbReference>
<evidence type="ECO:0000313" key="7">
    <source>
        <dbReference type="EMBL" id="QCE10547.1"/>
    </source>
</evidence>
<reference evidence="7 8" key="1">
    <citation type="submission" date="2019-04" db="EMBL/GenBank/DDBJ databases">
        <title>An improved genome assembly and genetic linkage map for asparagus bean, Vigna unguiculata ssp. sesquipedialis.</title>
        <authorList>
            <person name="Xia Q."/>
            <person name="Zhang R."/>
            <person name="Dong Y."/>
        </authorList>
    </citation>
    <scope>NUCLEOTIDE SEQUENCE [LARGE SCALE GENOMIC DNA]</scope>
    <source>
        <tissue evidence="7">Leaf</tissue>
    </source>
</reference>
<keyword evidence="4" id="KW-0067">ATP-binding</keyword>
<feature type="domain" description="Disease resistance protein At4g27190-like leucine-rich repeats" evidence="6">
    <location>
        <begin position="993"/>
        <end position="1039"/>
    </location>
</feature>
<feature type="domain" description="NB-ARC" evidence="5">
    <location>
        <begin position="130"/>
        <end position="291"/>
    </location>
</feature>
<keyword evidence="8" id="KW-1185">Reference proteome</keyword>
<feature type="domain" description="Disease resistance protein At4g27190-like leucine-rich repeats" evidence="6">
    <location>
        <begin position="722"/>
        <end position="847"/>
    </location>
</feature>
<dbReference type="Gene3D" id="3.40.50.300">
    <property type="entry name" value="P-loop containing nucleotide triphosphate hydrolases"/>
    <property type="match status" value="1"/>
</dbReference>
<evidence type="ECO:0000259" key="6">
    <source>
        <dbReference type="Pfam" id="PF23247"/>
    </source>
</evidence>
<feature type="domain" description="Disease resistance protein At4g27190-like leucine-rich repeats" evidence="6">
    <location>
        <begin position="1329"/>
        <end position="1471"/>
    </location>
</feature>
<gene>
    <name evidence="7" type="ORF">DEO72_LG10g1777</name>
</gene>
<sequence length="1613" mass="185679">MDFKLGESATEYVRSQLGYITSYKSNQEKLIIEVQNLKGRKSSVQETVDEAKRNGEKILNNVQIWLKKVDETIAEANNLIFNDFQENYPIHIPNIQFRLQHSKKLQKMTQEIYRVLSEGNFDKISKPPTIKEVQQVLKDPNICKIGLYGIDGVGKTTLMKELAKEVLKDGSFDVVAMAEVTDSPNVENIQGQIADALALKFDEETKEERMQKLRGRISKEKNILVILDDIWGQVDLAELGIPFGDDHKGCKLLLTSERLNVLKRQMGTQNNFRLEVLSDEDSWKLFEKIADQAIKSISTNKSVVELDEINSIVQNVPKCCNGFPLFIVVVAKALRTKDLSTWKDALKQLKGMNEKGHFEKVVCPLELGYRYLESDELRTLFLFIVSLGPGRIHTGELFSCYWGLYGDSHQLTKARNNYYKFIDDLRASSLLLEVEIEYVRMHDSVRDTAKAISSRTHLTYEVPKFTQKEQWDIDQLKKCHYINLPCYSLDEVPKKLDCPELKQMSLKSNLGQLTIPDNFFAGMGEVKVLNLHRMSFAPSPPPSFRLLKNLRSLNLYECVLDDITMVAELTSLEILSLERSKLQELPKEIGQLTRLRMLNLTNCYQLKSVPRYLIYSLVYLEELYMGNCNIQWEAEGVESQSNNPSLGELRKLDRLTTLDLSIHDASVLPTDMDVFKQLQRYNISIGNMWKWSSFWSCDAREISTTLKLVDSLNTEIFLNHGIQMLFTTIKDLSLAKINFSDDVFYELNREAFQHLRHLYVQNSDAFYNLETLILCDLRNMYGPFAKQTLILWNLHNLEDISYGPLAAQCFENLQVFKVQGCCKLKKLLSYSVAKNLAQLQHMEIFDCTAMEEIVCEEKLEDENLHNITDNAIHCFEKLRVIKVHGCHKLKKLLPYSLAKKLSQLQEMEIVNCTVMEEIIYEDENLHNMKDTTDTLFFYKLQIIKVHGCHKLKILLPYSLAKNLSQLQEIEIFDCTDMEEIISEKKIEDENLHNVKDIGTHVFEKLQVLKVQGCYKLKILLPYSLAKNLSQLQEMEIFDCTNMEEIISKEKFENENLNHMEDIGTQFFENLQVINVQSCYKLKKLLPYALAKNLSQLQEMKISHCNVLEEIISEEKFEDGKEFPMIVLPKLHSLTLDTLPNLCSFSLPLEIDKDDGSISLPLFNQKVTSPKLDMLVIINMNRLKSIWHNQQAPNSVNNLKTIKITRCHALRNVFPTAMAKELLQLQVLEISMSMIEMIVEDIQGAPDNITFTKLEQLKLEYLPKLTKFCQEGYNFKFPSLQTVEVIGCPNLKSSGNLNLTTIAQLGLRGKNGQKDDELNNLFNEKVAMPNLEDLRLSNIGSHGKIWDEKLRVPFYSKNLKNLIEDDYRNHTESLFSSSTARALTKLKHLEILSCPALVEIFVQQEKATFPNLETLFINGMSGLQSIWNNLQGPNSFHKLNKIQIIGCRALHDVFPFVVAKELRQLKVLEISRSINIENIVVKSHRGGALGKHKNISDSVSMEFEEDDAVFTKLEENKGDDAIEIVFMELKELYLEHLLRLRSFCRESYNFKFPALEKASVIRCPNMQTFCHGNLITPSLSQVRFGWSQEDLRWDGDLNTTLKRRMNLESNIVTS</sequence>
<evidence type="ECO:0000256" key="3">
    <source>
        <dbReference type="ARBA" id="ARBA00022821"/>
    </source>
</evidence>
<dbReference type="GO" id="GO:0005524">
    <property type="term" value="F:ATP binding"/>
    <property type="evidence" value="ECO:0007669"/>
    <property type="project" value="UniProtKB-KW"/>
</dbReference>
<accession>A0A4D6NF43</accession>
<keyword evidence="2" id="KW-0547">Nucleotide-binding</keyword>
<proteinExistence type="inferred from homology"/>
<dbReference type="PANTHER" id="PTHR33463:SF203">
    <property type="entry name" value="AAA+ ATPASE DOMAIN-CONTAINING PROTEIN"/>
    <property type="match status" value="1"/>
</dbReference>
<organism evidence="7 8">
    <name type="scientific">Vigna unguiculata</name>
    <name type="common">Cowpea</name>
    <dbReference type="NCBI Taxonomy" id="3917"/>
    <lineage>
        <taxon>Eukaryota</taxon>
        <taxon>Viridiplantae</taxon>
        <taxon>Streptophyta</taxon>
        <taxon>Embryophyta</taxon>
        <taxon>Tracheophyta</taxon>
        <taxon>Spermatophyta</taxon>
        <taxon>Magnoliopsida</taxon>
        <taxon>eudicotyledons</taxon>
        <taxon>Gunneridae</taxon>
        <taxon>Pentapetalae</taxon>
        <taxon>rosids</taxon>
        <taxon>fabids</taxon>
        <taxon>Fabales</taxon>
        <taxon>Fabaceae</taxon>
        <taxon>Papilionoideae</taxon>
        <taxon>50 kb inversion clade</taxon>
        <taxon>NPAAA clade</taxon>
        <taxon>indigoferoid/millettioid clade</taxon>
        <taxon>Phaseoleae</taxon>
        <taxon>Vigna</taxon>
    </lineage>
</organism>
<dbReference type="PRINTS" id="PR00364">
    <property type="entry name" value="DISEASERSIST"/>
</dbReference>